<feature type="compositionally biased region" description="Acidic residues" evidence="1">
    <location>
        <begin position="126"/>
        <end position="140"/>
    </location>
</feature>
<organism evidence="2 3">
    <name type="scientific">Stylosanthes scabra</name>
    <dbReference type="NCBI Taxonomy" id="79078"/>
    <lineage>
        <taxon>Eukaryota</taxon>
        <taxon>Viridiplantae</taxon>
        <taxon>Streptophyta</taxon>
        <taxon>Embryophyta</taxon>
        <taxon>Tracheophyta</taxon>
        <taxon>Spermatophyta</taxon>
        <taxon>Magnoliopsida</taxon>
        <taxon>eudicotyledons</taxon>
        <taxon>Gunneridae</taxon>
        <taxon>Pentapetalae</taxon>
        <taxon>rosids</taxon>
        <taxon>fabids</taxon>
        <taxon>Fabales</taxon>
        <taxon>Fabaceae</taxon>
        <taxon>Papilionoideae</taxon>
        <taxon>50 kb inversion clade</taxon>
        <taxon>dalbergioids sensu lato</taxon>
        <taxon>Dalbergieae</taxon>
        <taxon>Pterocarpus clade</taxon>
        <taxon>Stylosanthes</taxon>
    </lineage>
</organism>
<sequence>MAQVLGNLVTTGGPGDSRIVPVIAGYSWEPGGESRTSSNTCSNNDPSLILSILVAPSDTSFKTSQRSPRGIRCFQTTTTKASPPERACQEDPEDDPEEEPQEKQLEAMEQDEEEDSQEMAFGWANQEEEEEEEEEEEDINLLDHDDFVDYWELAPPPSPASDDDD</sequence>
<feature type="compositionally biased region" description="Acidic residues" evidence="1">
    <location>
        <begin position="90"/>
        <end position="100"/>
    </location>
</feature>
<comment type="caution">
    <text evidence="2">The sequence shown here is derived from an EMBL/GenBank/DDBJ whole genome shotgun (WGS) entry which is preliminary data.</text>
</comment>
<proteinExistence type="predicted"/>
<evidence type="ECO:0000313" key="3">
    <source>
        <dbReference type="Proteomes" id="UP001341840"/>
    </source>
</evidence>
<name>A0ABU6TC51_9FABA</name>
<dbReference type="EMBL" id="JASCZI010090768">
    <property type="protein sequence ID" value="MED6146280.1"/>
    <property type="molecule type" value="Genomic_DNA"/>
</dbReference>
<feature type="region of interest" description="Disordered" evidence="1">
    <location>
        <begin position="27"/>
        <end position="46"/>
    </location>
</feature>
<keyword evidence="3" id="KW-1185">Reference proteome</keyword>
<protein>
    <submittedName>
        <fullName evidence="2">Uncharacterized protein</fullName>
    </submittedName>
</protein>
<feature type="compositionally biased region" description="Acidic residues" evidence="1">
    <location>
        <begin position="108"/>
        <end position="117"/>
    </location>
</feature>
<dbReference type="Proteomes" id="UP001341840">
    <property type="component" value="Unassembled WGS sequence"/>
</dbReference>
<gene>
    <name evidence="2" type="ORF">PIB30_032997</name>
</gene>
<reference evidence="2 3" key="1">
    <citation type="journal article" date="2023" name="Plants (Basel)">
        <title>Bridging the Gap: Combining Genomics and Transcriptomics Approaches to Understand Stylosanthes scabra, an Orphan Legume from the Brazilian Caatinga.</title>
        <authorList>
            <person name="Ferreira-Neto J.R.C."/>
            <person name="da Silva M.D."/>
            <person name="Binneck E."/>
            <person name="de Melo N.F."/>
            <person name="da Silva R.H."/>
            <person name="de Melo A.L.T.M."/>
            <person name="Pandolfi V."/>
            <person name="Bustamante F.O."/>
            <person name="Brasileiro-Vidal A.C."/>
            <person name="Benko-Iseppon A.M."/>
        </authorList>
    </citation>
    <scope>NUCLEOTIDE SEQUENCE [LARGE SCALE GENOMIC DNA]</scope>
    <source>
        <tissue evidence="2">Leaves</tissue>
    </source>
</reference>
<feature type="region of interest" description="Disordered" evidence="1">
    <location>
        <begin position="59"/>
        <end position="165"/>
    </location>
</feature>
<evidence type="ECO:0000313" key="2">
    <source>
        <dbReference type="EMBL" id="MED6146280.1"/>
    </source>
</evidence>
<evidence type="ECO:0000256" key="1">
    <source>
        <dbReference type="SAM" id="MobiDB-lite"/>
    </source>
</evidence>
<feature type="compositionally biased region" description="Polar residues" evidence="1">
    <location>
        <begin position="34"/>
        <end position="46"/>
    </location>
</feature>
<accession>A0ABU6TC51</accession>